<accession>S4PG87</accession>
<proteinExistence type="predicted"/>
<protein>
    <submittedName>
        <fullName evidence="2">Uncharacterized protein</fullName>
    </submittedName>
</protein>
<dbReference type="EMBL" id="GAIX01002636">
    <property type="protein sequence ID" value="JAA89924.1"/>
    <property type="molecule type" value="Transcribed_RNA"/>
</dbReference>
<dbReference type="AlphaFoldDB" id="S4PG87"/>
<organism evidence="2">
    <name type="scientific">Pararge aegeria</name>
    <name type="common">speckled wood butterfly</name>
    <dbReference type="NCBI Taxonomy" id="116150"/>
    <lineage>
        <taxon>Eukaryota</taxon>
        <taxon>Metazoa</taxon>
        <taxon>Ecdysozoa</taxon>
        <taxon>Arthropoda</taxon>
        <taxon>Hexapoda</taxon>
        <taxon>Insecta</taxon>
        <taxon>Pterygota</taxon>
        <taxon>Neoptera</taxon>
        <taxon>Endopterygota</taxon>
        <taxon>Lepidoptera</taxon>
        <taxon>Glossata</taxon>
        <taxon>Ditrysia</taxon>
        <taxon>Papilionoidea</taxon>
        <taxon>Nymphalidae</taxon>
        <taxon>Satyrinae</taxon>
        <taxon>Satyrini</taxon>
        <taxon>Parargina</taxon>
        <taxon>Pararge</taxon>
    </lineage>
</organism>
<feature type="region of interest" description="Disordered" evidence="1">
    <location>
        <begin position="24"/>
        <end position="45"/>
    </location>
</feature>
<reference evidence="2" key="2">
    <citation type="submission" date="2013-05" db="EMBL/GenBank/DDBJ databases">
        <authorList>
            <person name="Carter J.-M."/>
            <person name="Baker S.C."/>
            <person name="Pink R."/>
            <person name="Carter D.R.F."/>
            <person name="Collins A."/>
            <person name="Tomlin J."/>
            <person name="Gibbs M."/>
            <person name="Breuker C.J."/>
        </authorList>
    </citation>
    <scope>NUCLEOTIDE SEQUENCE</scope>
    <source>
        <tissue evidence="2">Ovary</tissue>
    </source>
</reference>
<evidence type="ECO:0000313" key="2">
    <source>
        <dbReference type="EMBL" id="JAA89924.1"/>
    </source>
</evidence>
<name>S4PG87_9NEOP</name>
<reference evidence="2" key="1">
    <citation type="journal article" date="2013" name="BMC Genomics">
        <title>Unscrambling butterfly oogenesis.</title>
        <authorList>
            <person name="Carter J.M."/>
            <person name="Baker S.C."/>
            <person name="Pink R."/>
            <person name="Carter D.R."/>
            <person name="Collins A."/>
            <person name="Tomlin J."/>
            <person name="Gibbs M."/>
            <person name="Breuker C.J."/>
        </authorList>
    </citation>
    <scope>NUCLEOTIDE SEQUENCE</scope>
    <source>
        <tissue evidence="2">Ovary</tissue>
    </source>
</reference>
<sequence>METNSSRSWSSRTQTYVLHIRSNRCENSERDANRRERKYPPRGKSASLTHLKYSYVECIKRNMEDKRKVYF</sequence>
<evidence type="ECO:0000256" key="1">
    <source>
        <dbReference type="SAM" id="MobiDB-lite"/>
    </source>
</evidence>
<feature type="compositionally biased region" description="Basic and acidic residues" evidence="1">
    <location>
        <begin position="24"/>
        <end position="34"/>
    </location>
</feature>